<dbReference type="SUPFAM" id="SSF55729">
    <property type="entry name" value="Acyl-CoA N-acyltransferases (Nat)"/>
    <property type="match status" value="1"/>
</dbReference>
<proteinExistence type="predicted"/>
<gene>
    <name evidence="2" type="ORF">GCM10011401_12990</name>
</gene>
<sequence length="172" mass="19132">MPETLQIRTPLPSDEEQVRAAQKELAAEDFDFFFWTSEQSWADYLGILRGEQEGSGLAPGRVPATMFLGAVGDEVVGRVHIRHELTPVLREVGGHIGYAVRPEHRRRGYATGMLRLGLQKLRELGVEQALVSCDDSNTASIRTIEACGGVLEDVTQQPGAEPKRRYWIDLTD</sequence>
<dbReference type="Proteomes" id="UP000633136">
    <property type="component" value="Unassembled WGS sequence"/>
</dbReference>
<dbReference type="GO" id="GO:0016747">
    <property type="term" value="F:acyltransferase activity, transferring groups other than amino-acyl groups"/>
    <property type="evidence" value="ECO:0007669"/>
    <property type="project" value="InterPro"/>
</dbReference>
<dbReference type="Pfam" id="PF00583">
    <property type="entry name" value="Acetyltransf_1"/>
    <property type="match status" value="1"/>
</dbReference>
<dbReference type="CDD" id="cd04301">
    <property type="entry name" value="NAT_SF"/>
    <property type="match status" value="1"/>
</dbReference>
<dbReference type="InterPro" id="IPR016181">
    <property type="entry name" value="Acyl_CoA_acyltransferase"/>
</dbReference>
<dbReference type="RefSeq" id="WP_188683879.1">
    <property type="nucleotide sequence ID" value="NZ_BMIS01000004.1"/>
</dbReference>
<dbReference type="EMBL" id="BMIS01000004">
    <property type="protein sequence ID" value="GGE67042.1"/>
    <property type="molecule type" value="Genomic_DNA"/>
</dbReference>
<comment type="caution">
    <text evidence="2">The sequence shown here is derived from an EMBL/GenBank/DDBJ whole genome shotgun (WGS) entry which is preliminary data.</text>
</comment>
<name>A0A917AQK4_9MICC</name>
<keyword evidence="3" id="KW-1185">Reference proteome</keyword>
<dbReference type="InterPro" id="IPR000182">
    <property type="entry name" value="GNAT_dom"/>
</dbReference>
<protein>
    <recommendedName>
        <fullName evidence="1">N-acetyltransferase domain-containing protein</fullName>
    </recommendedName>
</protein>
<dbReference type="PROSITE" id="PS51186">
    <property type="entry name" value="GNAT"/>
    <property type="match status" value="1"/>
</dbReference>
<reference evidence="2" key="2">
    <citation type="submission" date="2020-09" db="EMBL/GenBank/DDBJ databases">
        <authorList>
            <person name="Sun Q."/>
            <person name="Zhou Y."/>
        </authorList>
    </citation>
    <scope>NUCLEOTIDE SEQUENCE</scope>
    <source>
        <strain evidence="2">CGMCC 1.15388</strain>
    </source>
</reference>
<evidence type="ECO:0000313" key="2">
    <source>
        <dbReference type="EMBL" id="GGE67042.1"/>
    </source>
</evidence>
<reference evidence="2" key="1">
    <citation type="journal article" date="2014" name="Int. J. Syst. Evol. Microbiol.">
        <title>Complete genome sequence of Corynebacterium casei LMG S-19264T (=DSM 44701T), isolated from a smear-ripened cheese.</title>
        <authorList>
            <consortium name="US DOE Joint Genome Institute (JGI-PGF)"/>
            <person name="Walter F."/>
            <person name="Albersmeier A."/>
            <person name="Kalinowski J."/>
            <person name="Ruckert C."/>
        </authorList>
    </citation>
    <scope>NUCLEOTIDE SEQUENCE</scope>
    <source>
        <strain evidence="2">CGMCC 1.15388</strain>
    </source>
</reference>
<feature type="domain" description="N-acetyltransferase" evidence="1">
    <location>
        <begin position="5"/>
        <end position="172"/>
    </location>
</feature>
<accession>A0A917AQK4</accession>
<evidence type="ECO:0000313" key="3">
    <source>
        <dbReference type="Proteomes" id="UP000633136"/>
    </source>
</evidence>
<evidence type="ECO:0000259" key="1">
    <source>
        <dbReference type="PROSITE" id="PS51186"/>
    </source>
</evidence>
<dbReference type="PANTHER" id="PTHR39173:SF1">
    <property type="entry name" value="ACETYLTRANSFERASE"/>
    <property type="match status" value="1"/>
</dbReference>
<organism evidence="2 3">
    <name type="scientific">Nesterenkonia cremea</name>
    <dbReference type="NCBI Taxonomy" id="1882340"/>
    <lineage>
        <taxon>Bacteria</taxon>
        <taxon>Bacillati</taxon>
        <taxon>Actinomycetota</taxon>
        <taxon>Actinomycetes</taxon>
        <taxon>Micrococcales</taxon>
        <taxon>Micrococcaceae</taxon>
        <taxon>Nesterenkonia</taxon>
    </lineage>
</organism>
<dbReference type="Gene3D" id="3.40.630.30">
    <property type="match status" value="1"/>
</dbReference>
<dbReference type="AlphaFoldDB" id="A0A917AQK4"/>
<dbReference type="PANTHER" id="PTHR39173">
    <property type="entry name" value="ACETYLTRANSFERASE"/>
    <property type="match status" value="1"/>
</dbReference>